<reference evidence="14 15" key="1">
    <citation type="journal article" date="2016" name="Nat. Commun.">
        <title>Thousands of microbial genomes shed light on interconnected biogeochemical processes in an aquifer system.</title>
        <authorList>
            <person name="Anantharaman K."/>
            <person name="Brown C.T."/>
            <person name="Hug L.A."/>
            <person name="Sharon I."/>
            <person name="Castelle C.J."/>
            <person name="Probst A.J."/>
            <person name="Thomas B.C."/>
            <person name="Singh A."/>
            <person name="Wilkins M.J."/>
            <person name="Karaoz U."/>
            <person name="Brodie E.L."/>
            <person name="Williams K.H."/>
            <person name="Hubbard S.S."/>
            <person name="Banfield J.F."/>
        </authorList>
    </citation>
    <scope>NUCLEOTIDE SEQUENCE [LARGE SCALE GENOMIC DNA]</scope>
</reference>
<dbReference type="InterPro" id="IPR007693">
    <property type="entry name" value="DNA_helicase_DnaB-like_N"/>
</dbReference>
<evidence type="ECO:0000256" key="1">
    <source>
        <dbReference type="ARBA" id="ARBA00008428"/>
    </source>
</evidence>
<keyword evidence="8 12" id="KW-0238">DNA-binding</keyword>
<dbReference type="InterPro" id="IPR007692">
    <property type="entry name" value="DNA_helicase_DnaB"/>
</dbReference>
<dbReference type="AlphaFoldDB" id="A0A1F5EBA2"/>
<evidence type="ECO:0000256" key="9">
    <source>
        <dbReference type="ARBA" id="ARBA00023235"/>
    </source>
</evidence>
<dbReference type="EMBL" id="MEZX01000002">
    <property type="protein sequence ID" value="OGD64665.1"/>
    <property type="molecule type" value="Genomic_DNA"/>
</dbReference>
<sequence>MAREIIGKLPPQNLEAESAVLGAVLVNKEAMDKVADVVTADDFYRQNHQSIFRAVLRLYEKRSPIDLVTLTNELEGVKELDQIGGAAYLAELVNTVPTALHVIHYAEIVKSKSALRRILSAGQKIAELGYDEEREVGEIMSDAEAALFAVSRKTVTDNFQPIADILATSFDRIDRLHREKGLLRGVPTGFKGLDAKLSGLQPSDLIILAARPSMGKTTFALNIALNAAVKAKVPVGFFSMEQSREQIVDRLLCAQAMVDAWKLRTGNLSEDDFPAIGIAMGTLAEAPIFIDDSPTLTPIEIRTRARRLQAENKLGLIIVDYLQLLEGRRSGRGEINRVQEVSDISRSLKALARELDVPVLALSQLSRNVEGREKKIPQLSDLRESGSIEQDADVVMFMYRDDYYDKDTERKGITDILIRKHRNGPIGEVELHFKAEQARFYDLDRKTKTTSSA</sequence>
<dbReference type="InterPro" id="IPR007694">
    <property type="entry name" value="DNA_helicase_DnaB-like_C"/>
</dbReference>
<dbReference type="GO" id="GO:0043139">
    <property type="term" value="F:5'-3' DNA helicase activity"/>
    <property type="evidence" value="ECO:0007669"/>
    <property type="project" value="UniProtKB-EC"/>
</dbReference>
<evidence type="ECO:0000256" key="3">
    <source>
        <dbReference type="ARBA" id="ARBA00022705"/>
    </source>
</evidence>
<dbReference type="NCBIfam" id="TIGR00665">
    <property type="entry name" value="DnaB"/>
    <property type="match status" value="1"/>
</dbReference>
<feature type="domain" description="SF4 helicase" evidence="13">
    <location>
        <begin position="179"/>
        <end position="447"/>
    </location>
</feature>
<dbReference type="SUPFAM" id="SSF48024">
    <property type="entry name" value="N-terminal domain of DnaB helicase"/>
    <property type="match status" value="1"/>
</dbReference>
<comment type="catalytic activity">
    <reaction evidence="10 12">
        <text>ATP + H2O = ADP + phosphate + H(+)</text>
        <dbReference type="Rhea" id="RHEA:13065"/>
        <dbReference type="ChEBI" id="CHEBI:15377"/>
        <dbReference type="ChEBI" id="CHEBI:15378"/>
        <dbReference type="ChEBI" id="CHEBI:30616"/>
        <dbReference type="ChEBI" id="CHEBI:43474"/>
        <dbReference type="ChEBI" id="CHEBI:456216"/>
        <dbReference type="EC" id="5.6.2.3"/>
    </reaction>
</comment>
<dbReference type="Gene3D" id="1.10.860.10">
    <property type="entry name" value="DNAb Helicase, Chain A"/>
    <property type="match status" value="1"/>
</dbReference>
<dbReference type="Gene3D" id="3.40.50.300">
    <property type="entry name" value="P-loop containing nucleotide triphosphate hydrolases"/>
    <property type="match status" value="1"/>
</dbReference>
<dbReference type="Pfam" id="PF00772">
    <property type="entry name" value="DnaB"/>
    <property type="match status" value="1"/>
</dbReference>
<dbReference type="InterPro" id="IPR027417">
    <property type="entry name" value="P-loop_NTPase"/>
</dbReference>
<dbReference type="GO" id="GO:0016887">
    <property type="term" value="F:ATP hydrolysis activity"/>
    <property type="evidence" value="ECO:0007669"/>
    <property type="project" value="RHEA"/>
</dbReference>
<evidence type="ECO:0000313" key="14">
    <source>
        <dbReference type="EMBL" id="OGD64665.1"/>
    </source>
</evidence>
<keyword evidence="6 12" id="KW-0347">Helicase</keyword>
<evidence type="ECO:0000256" key="4">
    <source>
        <dbReference type="ARBA" id="ARBA00022741"/>
    </source>
</evidence>
<evidence type="ECO:0000313" key="15">
    <source>
        <dbReference type="Proteomes" id="UP000177481"/>
    </source>
</evidence>
<comment type="caution">
    <text evidence="14">The sequence shown here is derived from an EMBL/GenBank/DDBJ whole genome shotgun (WGS) entry which is preliminary data.</text>
</comment>
<dbReference type="GO" id="GO:0005829">
    <property type="term" value="C:cytosol"/>
    <property type="evidence" value="ECO:0007669"/>
    <property type="project" value="TreeGrafter"/>
</dbReference>
<accession>A0A1F5EBA2</accession>
<keyword evidence="3 12" id="KW-0235">DNA replication</keyword>
<dbReference type="SUPFAM" id="SSF52540">
    <property type="entry name" value="P-loop containing nucleoside triphosphate hydrolases"/>
    <property type="match status" value="1"/>
</dbReference>
<comment type="similarity">
    <text evidence="1 12">Belongs to the helicase family. DnaB subfamily.</text>
</comment>
<dbReference type="EC" id="5.6.2.3" evidence="11 12"/>
<dbReference type="GO" id="GO:0005524">
    <property type="term" value="F:ATP binding"/>
    <property type="evidence" value="ECO:0007669"/>
    <property type="project" value="UniProtKB-UniRule"/>
</dbReference>
<evidence type="ECO:0000256" key="11">
    <source>
        <dbReference type="NCBIfam" id="TIGR00665"/>
    </source>
</evidence>
<keyword evidence="5 12" id="KW-0378">Hydrolase</keyword>
<dbReference type="PANTHER" id="PTHR30153">
    <property type="entry name" value="REPLICATIVE DNA HELICASE DNAB"/>
    <property type="match status" value="1"/>
</dbReference>
<evidence type="ECO:0000256" key="2">
    <source>
        <dbReference type="ARBA" id="ARBA00022515"/>
    </source>
</evidence>
<gene>
    <name evidence="14" type="ORF">A3A71_01255</name>
</gene>
<evidence type="ECO:0000256" key="8">
    <source>
        <dbReference type="ARBA" id="ARBA00023125"/>
    </source>
</evidence>
<organism evidence="14 15">
    <name type="scientific">Candidatus Berkelbacteria bacterium RIFCSPLOWO2_01_FULL_50_28</name>
    <dbReference type="NCBI Taxonomy" id="1797471"/>
    <lineage>
        <taxon>Bacteria</taxon>
        <taxon>Candidatus Berkelbacteria</taxon>
    </lineage>
</organism>
<dbReference type="GO" id="GO:0042802">
    <property type="term" value="F:identical protein binding"/>
    <property type="evidence" value="ECO:0007669"/>
    <property type="project" value="UniProtKB-ARBA"/>
</dbReference>
<keyword evidence="2 12" id="KW-0639">Primosome</keyword>
<keyword evidence="9" id="KW-0413">Isomerase</keyword>
<dbReference type="GO" id="GO:1990077">
    <property type="term" value="C:primosome complex"/>
    <property type="evidence" value="ECO:0007669"/>
    <property type="project" value="UniProtKB-UniRule"/>
</dbReference>
<evidence type="ECO:0000256" key="6">
    <source>
        <dbReference type="ARBA" id="ARBA00022806"/>
    </source>
</evidence>
<dbReference type="GO" id="GO:0003677">
    <property type="term" value="F:DNA binding"/>
    <property type="evidence" value="ECO:0007669"/>
    <property type="project" value="UniProtKB-UniRule"/>
</dbReference>
<comment type="function">
    <text evidence="12">The main replicative DNA helicase, it participates in initiation and elongation during chromosome replication. Travels ahead of the DNA replisome, separating dsDNA into templates for DNA synthesis. A processive ATP-dependent 5'-3' DNA helicase it has DNA-dependent ATPase activity.</text>
</comment>
<protein>
    <recommendedName>
        <fullName evidence="11 12">Replicative DNA helicase</fullName>
        <ecNumber evidence="11 12">5.6.2.3</ecNumber>
    </recommendedName>
</protein>
<dbReference type="NCBIfam" id="NF004384">
    <property type="entry name" value="PRK05748.1"/>
    <property type="match status" value="1"/>
</dbReference>
<dbReference type="InterPro" id="IPR016136">
    <property type="entry name" value="DNA_helicase_N/primase_C"/>
</dbReference>
<keyword evidence="7 12" id="KW-0067">ATP-binding</keyword>
<evidence type="ECO:0000256" key="10">
    <source>
        <dbReference type="ARBA" id="ARBA00048954"/>
    </source>
</evidence>
<dbReference type="GO" id="GO:0006269">
    <property type="term" value="P:DNA replication, synthesis of primer"/>
    <property type="evidence" value="ECO:0007669"/>
    <property type="project" value="UniProtKB-UniRule"/>
</dbReference>
<evidence type="ECO:0000259" key="13">
    <source>
        <dbReference type="PROSITE" id="PS51199"/>
    </source>
</evidence>
<dbReference type="PANTHER" id="PTHR30153:SF2">
    <property type="entry name" value="REPLICATIVE DNA HELICASE"/>
    <property type="match status" value="1"/>
</dbReference>
<dbReference type="FunFam" id="3.40.50.300:FF:000076">
    <property type="entry name" value="Replicative DNA helicase"/>
    <property type="match status" value="1"/>
</dbReference>
<dbReference type="Proteomes" id="UP000177481">
    <property type="component" value="Unassembled WGS sequence"/>
</dbReference>
<dbReference type="PROSITE" id="PS51199">
    <property type="entry name" value="SF4_HELICASE"/>
    <property type="match status" value="1"/>
</dbReference>
<proteinExistence type="inferred from homology"/>
<evidence type="ECO:0000256" key="5">
    <source>
        <dbReference type="ARBA" id="ARBA00022801"/>
    </source>
</evidence>
<dbReference type="InterPro" id="IPR036185">
    <property type="entry name" value="DNA_heli_DnaB-like_N_sf"/>
</dbReference>
<dbReference type="CDD" id="cd00984">
    <property type="entry name" value="DnaB_C"/>
    <property type="match status" value="1"/>
</dbReference>
<dbReference type="Pfam" id="PF03796">
    <property type="entry name" value="DnaB_C"/>
    <property type="match status" value="1"/>
</dbReference>
<dbReference type="FunFam" id="1.10.860.10:FF:000001">
    <property type="entry name" value="Replicative DNA helicase"/>
    <property type="match status" value="1"/>
</dbReference>
<evidence type="ECO:0000256" key="12">
    <source>
        <dbReference type="RuleBase" id="RU362085"/>
    </source>
</evidence>
<evidence type="ECO:0000256" key="7">
    <source>
        <dbReference type="ARBA" id="ARBA00022840"/>
    </source>
</evidence>
<dbReference type="STRING" id="1797471.A3A71_01255"/>
<name>A0A1F5EBA2_9BACT</name>
<keyword evidence="4 12" id="KW-0547">Nucleotide-binding</keyword>